<dbReference type="AlphaFoldDB" id="A0A1C1YSQ9"/>
<evidence type="ECO:0000259" key="2">
    <source>
        <dbReference type="Pfam" id="PF13202"/>
    </source>
</evidence>
<evidence type="ECO:0000313" key="3">
    <source>
        <dbReference type="EMBL" id="OCW56563.1"/>
    </source>
</evidence>
<dbReference type="InterPro" id="IPR018247">
    <property type="entry name" value="EF_Hand_1_Ca_BS"/>
</dbReference>
<dbReference type="Proteomes" id="UP000094795">
    <property type="component" value="Unassembled WGS sequence"/>
</dbReference>
<feature type="domain" description="EF-hand" evidence="2">
    <location>
        <begin position="34"/>
        <end position="49"/>
    </location>
</feature>
<dbReference type="PROSITE" id="PS00018">
    <property type="entry name" value="EF_HAND_1"/>
    <property type="match status" value="1"/>
</dbReference>
<organism evidence="3 4">
    <name type="scientific">Hoeflea olei</name>
    <dbReference type="NCBI Taxonomy" id="1480615"/>
    <lineage>
        <taxon>Bacteria</taxon>
        <taxon>Pseudomonadati</taxon>
        <taxon>Pseudomonadota</taxon>
        <taxon>Alphaproteobacteria</taxon>
        <taxon>Hyphomicrobiales</taxon>
        <taxon>Rhizobiaceae</taxon>
        <taxon>Hoeflea</taxon>
    </lineage>
</organism>
<dbReference type="GO" id="GO:0005509">
    <property type="term" value="F:calcium ion binding"/>
    <property type="evidence" value="ECO:0007669"/>
    <property type="project" value="InterPro"/>
</dbReference>
<protein>
    <recommendedName>
        <fullName evidence="2">EF-hand domain-containing protein</fullName>
    </recommendedName>
</protein>
<dbReference type="InterPro" id="IPR011992">
    <property type="entry name" value="EF-hand-dom_pair"/>
</dbReference>
<feature type="domain" description="EF-hand" evidence="2">
    <location>
        <begin position="103"/>
        <end position="121"/>
    </location>
</feature>
<name>A0A1C1YSQ9_9HYPH</name>
<evidence type="ECO:0000256" key="1">
    <source>
        <dbReference type="SAM" id="SignalP"/>
    </source>
</evidence>
<dbReference type="Pfam" id="PF13202">
    <property type="entry name" value="EF-hand_5"/>
    <property type="match status" value="3"/>
</dbReference>
<sequence length="148" mass="15606">MTAGLSALAILALATGAFAQQGMGLGRNAQNSPFNAIDTDGNGLVSKSEVAAWSDAVFAAMDADSNGSLTIQEYMAVRMGPGGNGQGGNLARQEERQSAKASRFMAMDLNRDSKVTHEEFTGFAAAQFDRADTGKTGQITRQQWFAVH</sequence>
<accession>A0A1C1YSQ9</accession>
<comment type="caution">
    <text evidence="3">The sequence shown here is derived from an EMBL/GenBank/DDBJ whole genome shotgun (WGS) entry which is preliminary data.</text>
</comment>
<gene>
    <name evidence="3" type="ORF">AWJ14_16595</name>
</gene>
<dbReference type="InterPro" id="IPR002048">
    <property type="entry name" value="EF_hand_dom"/>
</dbReference>
<feature type="domain" description="EF-hand" evidence="2">
    <location>
        <begin position="56"/>
        <end position="76"/>
    </location>
</feature>
<keyword evidence="4" id="KW-1185">Reference proteome</keyword>
<feature type="chain" id="PRO_5008656390" description="EF-hand domain-containing protein" evidence="1">
    <location>
        <begin position="20"/>
        <end position="148"/>
    </location>
</feature>
<dbReference type="SUPFAM" id="SSF47473">
    <property type="entry name" value="EF-hand"/>
    <property type="match status" value="1"/>
</dbReference>
<dbReference type="EMBL" id="LQZT01000034">
    <property type="protein sequence ID" value="OCW56563.1"/>
    <property type="molecule type" value="Genomic_DNA"/>
</dbReference>
<evidence type="ECO:0000313" key="4">
    <source>
        <dbReference type="Proteomes" id="UP000094795"/>
    </source>
</evidence>
<keyword evidence="1" id="KW-0732">Signal</keyword>
<proteinExistence type="predicted"/>
<dbReference type="STRING" id="1480615.AWJ14_16595"/>
<reference evidence="3 4" key="1">
    <citation type="submission" date="2015-12" db="EMBL/GenBank/DDBJ databases">
        <authorList>
            <person name="Shamseldin A."/>
            <person name="Moawad H."/>
            <person name="Abd El-Rahim W.M."/>
            <person name="Sadowsky M.J."/>
        </authorList>
    </citation>
    <scope>NUCLEOTIDE SEQUENCE [LARGE SCALE GENOMIC DNA]</scope>
    <source>
        <strain evidence="3 4">JC234</strain>
    </source>
</reference>
<feature type="signal peptide" evidence="1">
    <location>
        <begin position="1"/>
        <end position="19"/>
    </location>
</feature>
<dbReference type="Gene3D" id="1.10.238.10">
    <property type="entry name" value="EF-hand"/>
    <property type="match status" value="2"/>
</dbReference>